<dbReference type="RefSeq" id="WP_295369777.1">
    <property type="nucleotide sequence ID" value="NZ_DYUC01000128.1"/>
</dbReference>
<accession>A0A921MPT9</accession>
<dbReference type="InterPro" id="IPR024523">
    <property type="entry name" value="DUF3793"/>
</dbReference>
<evidence type="ECO:0000313" key="2">
    <source>
        <dbReference type="Proteomes" id="UP000760668"/>
    </source>
</evidence>
<organism evidence="1 2">
    <name type="scientific">Pseudoflavonifractor capillosus</name>
    <dbReference type="NCBI Taxonomy" id="106588"/>
    <lineage>
        <taxon>Bacteria</taxon>
        <taxon>Bacillati</taxon>
        <taxon>Bacillota</taxon>
        <taxon>Clostridia</taxon>
        <taxon>Eubacteriales</taxon>
        <taxon>Oscillospiraceae</taxon>
        <taxon>Pseudoflavonifractor</taxon>
    </lineage>
</organism>
<name>A0A921MPT9_9FIRM</name>
<dbReference type="Pfam" id="PF12672">
    <property type="entry name" value="DUF3793"/>
    <property type="match status" value="1"/>
</dbReference>
<evidence type="ECO:0000313" key="1">
    <source>
        <dbReference type="EMBL" id="HJG87844.1"/>
    </source>
</evidence>
<protein>
    <submittedName>
        <fullName evidence="1">DUF3793 family protein</fullName>
    </submittedName>
</protein>
<reference evidence="1" key="1">
    <citation type="journal article" date="2021" name="PeerJ">
        <title>Extensive microbial diversity within the chicken gut microbiome revealed by metagenomics and culture.</title>
        <authorList>
            <person name="Gilroy R."/>
            <person name="Ravi A."/>
            <person name="Getino M."/>
            <person name="Pursley I."/>
            <person name="Horton D.L."/>
            <person name="Alikhan N.F."/>
            <person name="Baker D."/>
            <person name="Gharbi K."/>
            <person name="Hall N."/>
            <person name="Watson M."/>
            <person name="Adriaenssens E.M."/>
            <person name="Foster-Nyarko E."/>
            <person name="Jarju S."/>
            <person name="Secka A."/>
            <person name="Antonio M."/>
            <person name="Oren A."/>
            <person name="Chaudhuri R.R."/>
            <person name="La Ragione R."/>
            <person name="Hildebrand F."/>
            <person name="Pallen M.J."/>
        </authorList>
    </citation>
    <scope>NUCLEOTIDE SEQUENCE</scope>
    <source>
        <strain evidence="1">CHK179-5677</strain>
    </source>
</reference>
<dbReference type="Proteomes" id="UP000760668">
    <property type="component" value="Unassembled WGS sequence"/>
</dbReference>
<dbReference type="AlphaFoldDB" id="A0A921MPT9"/>
<dbReference type="EMBL" id="DYUC01000128">
    <property type="protein sequence ID" value="HJG87844.1"/>
    <property type="molecule type" value="Genomic_DNA"/>
</dbReference>
<comment type="caution">
    <text evidence="1">The sequence shown here is derived from an EMBL/GenBank/DDBJ whole genome shotgun (WGS) entry which is preliminary data.</text>
</comment>
<proteinExistence type="predicted"/>
<sequence>MMHAQFERSVAYHCAPALVGLKPACLISLPAAEYPALPRLAVAYSRRLENRGIRMEVLCRCRRRFLLLVYRPELLERCLRSPRVSGLLEEAGYPAGASPAALLRCLSGRIAAGGGFPHELGLFLGYPPEDVVGFMTHGGSGCRLCGEWKVYQDVEGAMRQFRKFALCRSALCSRLERGRSLLDLLGAAERPAA</sequence>
<reference evidence="1" key="2">
    <citation type="submission" date="2021-09" db="EMBL/GenBank/DDBJ databases">
        <authorList>
            <person name="Gilroy R."/>
        </authorList>
    </citation>
    <scope>NUCLEOTIDE SEQUENCE</scope>
    <source>
        <strain evidence="1">CHK179-5677</strain>
    </source>
</reference>
<gene>
    <name evidence="1" type="ORF">K8V01_12635</name>
</gene>